<keyword evidence="8" id="KW-1185">Reference proteome</keyword>
<keyword evidence="3" id="KW-0175">Coiled coil</keyword>
<name>A0A9W5TES0_BABOV</name>
<dbReference type="InterPro" id="IPR051421">
    <property type="entry name" value="RNA_Proc_DNA_Dmg_Regulator"/>
</dbReference>
<dbReference type="GO" id="GO:0003723">
    <property type="term" value="F:RNA binding"/>
    <property type="evidence" value="ECO:0007669"/>
    <property type="project" value="InterPro"/>
</dbReference>
<dbReference type="Proteomes" id="UP001057455">
    <property type="component" value="Unassembled WGS sequence"/>
</dbReference>
<comment type="subcellular location">
    <subcellularLocation>
        <location evidence="1">Nucleus</location>
    </subcellularLocation>
</comment>
<dbReference type="AlphaFoldDB" id="A0A9W5TES0"/>
<evidence type="ECO:0000256" key="3">
    <source>
        <dbReference type="SAM" id="Coils"/>
    </source>
</evidence>
<dbReference type="Pfam" id="PF16837">
    <property type="entry name" value="SF3A3"/>
    <property type="match status" value="1"/>
</dbReference>
<dbReference type="InterPro" id="IPR021966">
    <property type="entry name" value="SF3a60_bindingd"/>
</dbReference>
<proteinExistence type="predicted"/>
<dbReference type="InterPro" id="IPR024598">
    <property type="entry name" value="SF3a60/Prp9_C"/>
</dbReference>
<evidence type="ECO:0000256" key="2">
    <source>
        <dbReference type="ARBA" id="ARBA00023242"/>
    </source>
</evidence>
<evidence type="ECO:0000259" key="5">
    <source>
        <dbReference type="Pfam" id="PF12108"/>
    </source>
</evidence>
<accession>A0A9W5TES0</accession>
<evidence type="ECO:0000259" key="4">
    <source>
        <dbReference type="Pfam" id="PF11931"/>
    </source>
</evidence>
<evidence type="ECO:0000313" key="8">
    <source>
        <dbReference type="Proteomes" id="UP001057455"/>
    </source>
</evidence>
<dbReference type="PANTHER" id="PTHR12786:SF2">
    <property type="entry name" value="SPLICING FACTOR 3A SUBUNIT 3"/>
    <property type="match status" value="1"/>
</dbReference>
<evidence type="ECO:0000313" key="7">
    <source>
        <dbReference type="EMBL" id="GFE55757.1"/>
    </source>
</evidence>
<dbReference type="InterPro" id="IPR031774">
    <property type="entry name" value="SF3A3_dom"/>
</dbReference>
<feature type="domain" description="Splicing factor SF3a60 binding" evidence="5">
    <location>
        <begin position="96"/>
        <end position="113"/>
    </location>
</feature>
<evidence type="ECO:0000256" key="1">
    <source>
        <dbReference type="ARBA" id="ARBA00004123"/>
    </source>
</evidence>
<feature type="domain" description="Splicing factor SF3a60 /Prp9 subunit C-terminal" evidence="4">
    <location>
        <begin position="416"/>
        <end position="535"/>
    </location>
</feature>
<dbReference type="GO" id="GO:0000398">
    <property type="term" value="P:mRNA splicing, via spliceosome"/>
    <property type="evidence" value="ECO:0007669"/>
    <property type="project" value="InterPro"/>
</dbReference>
<evidence type="ECO:0000259" key="6">
    <source>
        <dbReference type="Pfam" id="PF16837"/>
    </source>
</evidence>
<feature type="domain" description="SF3A3" evidence="6">
    <location>
        <begin position="141"/>
        <end position="165"/>
    </location>
</feature>
<dbReference type="GO" id="GO:0005681">
    <property type="term" value="C:spliceosomal complex"/>
    <property type="evidence" value="ECO:0007669"/>
    <property type="project" value="InterPro"/>
</dbReference>
<comment type="caution">
    <text evidence="7">The sequence shown here is derived from an EMBL/GenBank/DDBJ whole genome shotgun (WGS) entry which is preliminary data.</text>
</comment>
<reference evidence="7" key="1">
    <citation type="submission" date="2019-12" db="EMBL/GenBank/DDBJ databases">
        <title>Genome sequence of Babesia ovis.</title>
        <authorList>
            <person name="Yamagishi J."/>
            <person name="Sevinc F."/>
            <person name="Xuan X."/>
        </authorList>
    </citation>
    <scope>NUCLEOTIDE SEQUENCE</scope>
    <source>
        <strain evidence="7">Selcuk</strain>
    </source>
</reference>
<sequence length="535" mass="63130">MTFMLERVRASQEELEYLEKAISTLMNDRRRASGLRLATIERAIKQLVEQSQHLAQTCITYYKDEDGLRKEEIRYLAGQQEGGRAAVSKDEDGQLWTNFYSNLKSIKDYYKRNEWLNVPVEERTVDQILKDAMSKVNVDLEFTPDENYGKCLDLQEHYRRFVNLQELRTARAKHHQQQEILRLNRKGITEKAELEANIIPFAEIDYVTYLNQFDQFADIPRHCKYRVKPYCEYLEKLLEYLVGFFQRQNPLATTDTLKKSFEDGFEAEWVANRPAHWKDHTEKMDLYLKPVDRLFASSGVMQSFQNGKKYKKIVEVFSKKTAQELEQHSKASRDHDKYLASMEHMIQHYKQFLANTIDKTIEFIEKRESRNSKELEESQGLALRILESVGADKQGDMEDYSSGEEEEEQPVYNPLNLPLGWDGKPIPFWLYKLHGLGQEFKCEICGNYSYWGRKAFENHFQEWRHSFGMKCLKIPNTPHFKEITKIEDAFALYEKLRNQNDKNTFKVAHEVECEDSEGNVMNARAYEDLRRQGLL</sequence>
<dbReference type="PANTHER" id="PTHR12786">
    <property type="entry name" value="SPLICING FACTOR SF3A-RELATED"/>
    <property type="match status" value="1"/>
</dbReference>
<feature type="coiled-coil region" evidence="3">
    <location>
        <begin position="8"/>
        <end position="57"/>
    </location>
</feature>
<protein>
    <submittedName>
        <fullName evidence="7">Splicing factor 3a</fullName>
    </submittedName>
</protein>
<dbReference type="Pfam" id="PF12108">
    <property type="entry name" value="SF3a60_bindingd"/>
    <property type="match status" value="1"/>
</dbReference>
<dbReference type="EMBL" id="BLIY01000024">
    <property type="protein sequence ID" value="GFE55757.1"/>
    <property type="molecule type" value="Genomic_DNA"/>
</dbReference>
<dbReference type="Pfam" id="PF11931">
    <property type="entry name" value="SF3a60_Prp9_C"/>
    <property type="match status" value="1"/>
</dbReference>
<gene>
    <name evidence="7" type="ORF">BaOVIS_031610</name>
</gene>
<organism evidence="7 8">
    <name type="scientific">Babesia ovis</name>
    <dbReference type="NCBI Taxonomy" id="5869"/>
    <lineage>
        <taxon>Eukaryota</taxon>
        <taxon>Sar</taxon>
        <taxon>Alveolata</taxon>
        <taxon>Apicomplexa</taxon>
        <taxon>Aconoidasida</taxon>
        <taxon>Piroplasmida</taxon>
        <taxon>Babesiidae</taxon>
        <taxon>Babesia</taxon>
    </lineage>
</organism>
<dbReference type="OrthoDB" id="2160351at2759"/>
<keyword evidence="2" id="KW-0539">Nucleus</keyword>